<evidence type="ECO:0000313" key="2">
    <source>
        <dbReference type="EMBL" id="MBB3711754.1"/>
    </source>
</evidence>
<name>A0ABR6HMH1_9RHOB</name>
<feature type="compositionally biased region" description="Acidic residues" evidence="1">
    <location>
        <begin position="142"/>
        <end position="152"/>
    </location>
</feature>
<protein>
    <submittedName>
        <fullName evidence="2">Uncharacterized protein</fullName>
    </submittedName>
</protein>
<comment type="caution">
    <text evidence="2">The sequence shown here is derived from an EMBL/GenBank/DDBJ whole genome shotgun (WGS) entry which is preliminary data.</text>
</comment>
<gene>
    <name evidence="2" type="ORF">FHS00_001325</name>
</gene>
<feature type="compositionally biased region" description="Gly residues" evidence="1">
    <location>
        <begin position="176"/>
        <end position="187"/>
    </location>
</feature>
<dbReference type="Proteomes" id="UP000576152">
    <property type="component" value="Unassembled WGS sequence"/>
</dbReference>
<dbReference type="EMBL" id="JACIBX010000003">
    <property type="protein sequence ID" value="MBB3711754.1"/>
    <property type="molecule type" value="Genomic_DNA"/>
</dbReference>
<keyword evidence="3" id="KW-1185">Reference proteome</keyword>
<reference evidence="2 3" key="1">
    <citation type="submission" date="2020-08" db="EMBL/GenBank/DDBJ databases">
        <title>Genomic Encyclopedia of Type Strains, Phase III (KMG-III): the genomes of soil and plant-associated and newly described type strains.</title>
        <authorList>
            <person name="Whitman W."/>
        </authorList>
    </citation>
    <scope>NUCLEOTIDE SEQUENCE [LARGE SCALE GENOMIC DNA]</scope>
    <source>
        <strain evidence="2 3">CECT 8572</strain>
    </source>
</reference>
<evidence type="ECO:0000313" key="3">
    <source>
        <dbReference type="Proteomes" id="UP000576152"/>
    </source>
</evidence>
<dbReference type="RefSeq" id="WP_183471070.1">
    <property type="nucleotide sequence ID" value="NZ_JACIBX010000003.1"/>
</dbReference>
<feature type="compositionally biased region" description="Basic residues" evidence="1">
    <location>
        <begin position="158"/>
        <end position="170"/>
    </location>
</feature>
<proteinExistence type="predicted"/>
<feature type="region of interest" description="Disordered" evidence="1">
    <location>
        <begin position="142"/>
        <end position="187"/>
    </location>
</feature>
<feature type="region of interest" description="Disordered" evidence="1">
    <location>
        <begin position="1"/>
        <end position="22"/>
    </location>
</feature>
<organism evidence="2 3">
    <name type="scientific">Limimaricola variabilis</name>
    <dbReference type="NCBI Taxonomy" id="1492771"/>
    <lineage>
        <taxon>Bacteria</taxon>
        <taxon>Pseudomonadati</taxon>
        <taxon>Pseudomonadota</taxon>
        <taxon>Alphaproteobacteria</taxon>
        <taxon>Rhodobacterales</taxon>
        <taxon>Paracoccaceae</taxon>
        <taxon>Limimaricola</taxon>
    </lineage>
</organism>
<sequence length="187" mass="20268">MRESEGVFFDPKTGERFSASGENLTDPIMDGVNMKAAPVHWISGAGISRVDVGKLQLPVGARIVRSEDLKFISGEAKTFRDFTMRFSLEDQVDAVEAQKRSGILTKKLDMMLERGASFINTPENCNCHGGCGIEDCPGYGDTDESSYEEDVVSYEGARRRHSGTRTRRAPRQADLGQGGGSPGGEGS</sequence>
<evidence type="ECO:0000256" key="1">
    <source>
        <dbReference type="SAM" id="MobiDB-lite"/>
    </source>
</evidence>
<accession>A0ABR6HMH1</accession>